<dbReference type="Gene3D" id="2.60.40.790">
    <property type="match status" value="1"/>
</dbReference>
<reference evidence="3" key="1">
    <citation type="journal article" date="2018" name="Nat. Microbiol.">
        <title>Leveraging single-cell genomics to expand the fungal tree of life.</title>
        <authorList>
            <person name="Ahrendt S.R."/>
            <person name="Quandt C.A."/>
            <person name="Ciobanu D."/>
            <person name="Clum A."/>
            <person name="Salamov A."/>
            <person name="Andreopoulos B."/>
            <person name="Cheng J.F."/>
            <person name="Woyke T."/>
            <person name="Pelin A."/>
            <person name="Henrissat B."/>
            <person name="Reynolds N.K."/>
            <person name="Benny G.L."/>
            <person name="Smith M.E."/>
            <person name="James T.Y."/>
            <person name="Grigoriev I.V."/>
        </authorList>
    </citation>
    <scope>NUCLEOTIDE SEQUENCE [LARGE SCALE GENOMIC DNA]</scope>
    <source>
        <strain evidence="3">RSA 468</strain>
    </source>
</reference>
<dbReference type="SUPFAM" id="SSF49764">
    <property type="entry name" value="HSP20-like chaperones"/>
    <property type="match status" value="1"/>
</dbReference>
<evidence type="ECO:0000259" key="1">
    <source>
        <dbReference type="Pfam" id="PF00011"/>
    </source>
</evidence>
<gene>
    <name evidence="2" type="ORF">BJ085DRAFT_35823</name>
</gene>
<keyword evidence="3" id="KW-1185">Reference proteome</keyword>
<organism evidence="2 3">
    <name type="scientific">Dimargaris cristalligena</name>
    <dbReference type="NCBI Taxonomy" id="215637"/>
    <lineage>
        <taxon>Eukaryota</taxon>
        <taxon>Fungi</taxon>
        <taxon>Fungi incertae sedis</taxon>
        <taxon>Zoopagomycota</taxon>
        <taxon>Kickxellomycotina</taxon>
        <taxon>Dimargaritomycetes</taxon>
        <taxon>Dimargaritales</taxon>
        <taxon>Dimargaritaceae</taxon>
        <taxon>Dimargaris</taxon>
    </lineage>
</organism>
<dbReference type="InterPro" id="IPR002068">
    <property type="entry name" value="A-crystallin/Hsp20_dom"/>
</dbReference>
<sequence>MSGFFTDRFYQNTFFRETHQHSYPGANLTQPEYQGTTQRAVGFGGTSTEVTTSPASHSGSYLAQFNSQFDSNRHHFVPVTVTDNYAEYSRSSDRAILPAEHSPLEEVNSDTQYKEDGIYLTMHWPTTQPKRVVHQAGTNEVQLVATGEERSKMKQVVIREQVEQDLLHRSFKVPDGYDTSKMRVEYNAGVLKAHIPKKRNQMLSMFYS</sequence>
<dbReference type="CDD" id="cd06464">
    <property type="entry name" value="ACD_sHsps-like"/>
    <property type="match status" value="1"/>
</dbReference>
<name>A0A4P9ZX18_9FUNG</name>
<proteinExistence type="predicted"/>
<dbReference type="Proteomes" id="UP000268162">
    <property type="component" value="Unassembled WGS sequence"/>
</dbReference>
<accession>A0A4P9ZX18</accession>
<dbReference type="InterPro" id="IPR008978">
    <property type="entry name" value="HSP20-like_chaperone"/>
</dbReference>
<dbReference type="AlphaFoldDB" id="A0A4P9ZX18"/>
<dbReference type="EMBL" id="ML002397">
    <property type="protein sequence ID" value="RKP38177.1"/>
    <property type="molecule type" value="Genomic_DNA"/>
</dbReference>
<feature type="domain" description="SHSP" evidence="1">
    <location>
        <begin position="115"/>
        <end position="201"/>
    </location>
</feature>
<evidence type="ECO:0000313" key="3">
    <source>
        <dbReference type="Proteomes" id="UP000268162"/>
    </source>
</evidence>
<evidence type="ECO:0000313" key="2">
    <source>
        <dbReference type="EMBL" id="RKP38177.1"/>
    </source>
</evidence>
<dbReference type="Pfam" id="PF00011">
    <property type="entry name" value="HSP20"/>
    <property type="match status" value="1"/>
</dbReference>
<protein>
    <recommendedName>
        <fullName evidence="1">SHSP domain-containing protein</fullName>
    </recommendedName>
</protein>